<keyword evidence="1" id="KW-0732">Signal</keyword>
<evidence type="ECO:0000313" key="2">
    <source>
        <dbReference type="EMBL" id="MDO1580942.1"/>
    </source>
</evidence>
<feature type="chain" id="PRO_5046509474" evidence="1">
    <location>
        <begin position="22"/>
        <end position="167"/>
    </location>
</feature>
<organism evidence="2 3">
    <name type="scientific">Rhizobium oryzicola</name>
    <dbReference type="NCBI Taxonomy" id="1232668"/>
    <lineage>
        <taxon>Bacteria</taxon>
        <taxon>Pseudomonadati</taxon>
        <taxon>Pseudomonadota</taxon>
        <taxon>Alphaproteobacteria</taxon>
        <taxon>Hyphomicrobiales</taxon>
        <taxon>Rhizobiaceae</taxon>
        <taxon>Rhizobium/Agrobacterium group</taxon>
        <taxon>Rhizobium</taxon>
    </lineage>
</organism>
<reference evidence="2" key="2">
    <citation type="submission" date="2023-07" db="EMBL/GenBank/DDBJ databases">
        <authorList>
            <person name="Sun H."/>
        </authorList>
    </citation>
    <scope>NUCLEOTIDE SEQUENCE</scope>
    <source>
        <strain evidence="2">05753</strain>
    </source>
</reference>
<keyword evidence="2" id="KW-0808">Transferase</keyword>
<dbReference type="Proteomes" id="UP001169006">
    <property type="component" value="Unassembled WGS sequence"/>
</dbReference>
<sequence length="167" mass="17874">MKKILAVTLALALLSPVSSFAKSTNLMFPSEKPVASISIPSEWEPEETESGIQATSEDGAVYIAIDVATSRTSDRVIDEAIAFLDKNGVTIDASTQKKTDDKINGMDTTIFSWEGKDDDGPVNIGLAVLSPKPDKLLLITYWGTKGEQEKHGAELDGILNSLHPAGN</sequence>
<gene>
    <name evidence="2" type="ORF">Q2T52_02430</name>
</gene>
<proteinExistence type="predicted"/>
<keyword evidence="3" id="KW-1185">Reference proteome</keyword>
<name>A0ABT8ST83_9HYPH</name>
<reference evidence="2" key="1">
    <citation type="journal article" date="2015" name="Int. J. Syst. Evol. Microbiol.">
        <title>Rhizobium oryzicola sp. nov., potential plant-growth-promoting endophytic bacteria isolated from rice roots.</title>
        <authorList>
            <person name="Zhang X.X."/>
            <person name="Gao J.S."/>
            <person name="Cao Y.H."/>
            <person name="Sheirdil R.A."/>
            <person name="Wang X.C."/>
            <person name="Zhang L."/>
        </authorList>
    </citation>
    <scope>NUCLEOTIDE SEQUENCE</scope>
    <source>
        <strain evidence="2">05753</strain>
    </source>
</reference>
<dbReference type="RefSeq" id="WP_302075083.1">
    <property type="nucleotide sequence ID" value="NZ_JAUKWQ010000001.1"/>
</dbReference>
<comment type="caution">
    <text evidence="2">The sequence shown here is derived from an EMBL/GenBank/DDBJ whole genome shotgun (WGS) entry which is preliminary data.</text>
</comment>
<protein>
    <submittedName>
        <fullName evidence="2">Histidine kinase</fullName>
    </submittedName>
</protein>
<dbReference type="GO" id="GO:0016301">
    <property type="term" value="F:kinase activity"/>
    <property type="evidence" value="ECO:0007669"/>
    <property type="project" value="UniProtKB-KW"/>
</dbReference>
<keyword evidence="2" id="KW-0418">Kinase</keyword>
<evidence type="ECO:0000313" key="3">
    <source>
        <dbReference type="Proteomes" id="UP001169006"/>
    </source>
</evidence>
<dbReference type="EMBL" id="JAUKWQ010000001">
    <property type="protein sequence ID" value="MDO1580942.1"/>
    <property type="molecule type" value="Genomic_DNA"/>
</dbReference>
<accession>A0ABT8ST83</accession>
<feature type="signal peptide" evidence="1">
    <location>
        <begin position="1"/>
        <end position="21"/>
    </location>
</feature>
<evidence type="ECO:0000256" key="1">
    <source>
        <dbReference type="SAM" id="SignalP"/>
    </source>
</evidence>